<dbReference type="GO" id="GO:0019867">
    <property type="term" value="C:outer membrane"/>
    <property type="evidence" value="ECO:0007669"/>
    <property type="project" value="TreeGrafter"/>
</dbReference>
<dbReference type="Gene3D" id="1.10.101.10">
    <property type="entry name" value="PGBD-like superfamily/PGBD"/>
    <property type="match status" value="1"/>
</dbReference>
<evidence type="ECO:0000313" key="8">
    <source>
        <dbReference type="Proteomes" id="UP000531216"/>
    </source>
</evidence>
<dbReference type="Pfam" id="PF01510">
    <property type="entry name" value="Amidase_2"/>
    <property type="match status" value="1"/>
</dbReference>
<dbReference type="GO" id="GO:0008745">
    <property type="term" value="F:N-acetylmuramoyl-L-alanine amidase activity"/>
    <property type="evidence" value="ECO:0007669"/>
    <property type="project" value="UniProtKB-EC"/>
</dbReference>
<dbReference type="GO" id="GO:0009253">
    <property type="term" value="P:peptidoglycan catabolic process"/>
    <property type="evidence" value="ECO:0007669"/>
    <property type="project" value="InterPro"/>
</dbReference>
<dbReference type="InterPro" id="IPR051206">
    <property type="entry name" value="NAMLAA_amidase_2"/>
</dbReference>
<dbReference type="GO" id="GO:0071555">
    <property type="term" value="P:cell wall organization"/>
    <property type="evidence" value="ECO:0007669"/>
    <property type="project" value="UniProtKB-KW"/>
</dbReference>
<dbReference type="InterPro" id="IPR036366">
    <property type="entry name" value="PGBDSf"/>
</dbReference>
<dbReference type="InterPro" id="IPR002477">
    <property type="entry name" value="Peptidoglycan-bd-like"/>
</dbReference>
<keyword evidence="5" id="KW-0961">Cell wall biogenesis/degradation</keyword>
<dbReference type="InterPro" id="IPR036365">
    <property type="entry name" value="PGBD-like_sf"/>
</dbReference>
<gene>
    <name evidence="7" type="ORF">GGR05_000457</name>
</gene>
<evidence type="ECO:0000256" key="1">
    <source>
        <dbReference type="ARBA" id="ARBA00001561"/>
    </source>
</evidence>
<dbReference type="AlphaFoldDB" id="A0A7W6BV71"/>
<dbReference type="InterPro" id="IPR002502">
    <property type="entry name" value="Amidase_domain"/>
</dbReference>
<dbReference type="PANTHER" id="PTHR30417:SF1">
    <property type="entry name" value="N-ACETYLMURAMOYL-L-ALANINE AMIDASE AMID"/>
    <property type="match status" value="1"/>
</dbReference>
<dbReference type="Gene3D" id="3.40.80.10">
    <property type="entry name" value="Peptidoglycan recognition protein-like"/>
    <property type="match status" value="1"/>
</dbReference>
<evidence type="ECO:0000256" key="5">
    <source>
        <dbReference type="ARBA" id="ARBA00023316"/>
    </source>
</evidence>
<dbReference type="SMART" id="SM00644">
    <property type="entry name" value="Ami_2"/>
    <property type="match status" value="1"/>
</dbReference>
<evidence type="ECO:0000256" key="2">
    <source>
        <dbReference type="ARBA" id="ARBA00007553"/>
    </source>
</evidence>
<organism evidence="7 8">
    <name type="scientific">Aureimonas phyllosphaerae</name>
    <dbReference type="NCBI Taxonomy" id="1166078"/>
    <lineage>
        <taxon>Bacteria</taxon>
        <taxon>Pseudomonadati</taxon>
        <taxon>Pseudomonadota</taxon>
        <taxon>Alphaproteobacteria</taxon>
        <taxon>Hyphomicrobiales</taxon>
        <taxon>Aurantimonadaceae</taxon>
        <taxon>Aureimonas</taxon>
    </lineage>
</organism>
<comment type="catalytic activity">
    <reaction evidence="1">
        <text>Hydrolyzes the link between N-acetylmuramoyl residues and L-amino acid residues in certain cell-wall glycopeptides.</text>
        <dbReference type="EC" id="3.5.1.28"/>
    </reaction>
</comment>
<evidence type="ECO:0000256" key="3">
    <source>
        <dbReference type="ARBA" id="ARBA00011901"/>
    </source>
</evidence>
<accession>A0A7W6BV71</accession>
<proteinExistence type="inferred from homology"/>
<comment type="caution">
    <text evidence="7">The sequence shown here is derived from an EMBL/GenBank/DDBJ whole genome shotgun (WGS) entry which is preliminary data.</text>
</comment>
<sequence length="250" mass="27502">MPDSTLVDQIVASPHHDARRNGATPEILLLHYTGMVSGEAALRRLSGAEGEVSSHYLVEEDGRIFQLVPEARRAWHAGVSWWRGRDDVNSRSIGIEIVNPGHEHGYRAFPFAQVAAVIELCRDCVARWSIAPQSVLAHSDVAPTRKEDPGELFPWDQLFAAGVGHWTEPAKATGGRFLAMGDSGQPVEAYQGLLAAYGYFQEISGTFDEATRFNTLAFQRHFRPSRVDGVADMGTITTLHRLLTSLPSIL</sequence>
<dbReference type="PANTHER" id="PTHR30417">
    <property type="entry name" value="N-ACETYLMURAMOYL-L-ALANINE AMIDASE AMID"/>
    <property type="match status" value="1"/>
</dbReference>
<protein>
    <recommendedName>
        <fullName evidence="3">N-acetylmuramoyl-L-alanine amidase</fullName>
        <ecNumber evidence="3">3.5.1.28</ecNumber>
    </recommendedName>
</protein>
<dbReference type="SUPFAM" id="SSF47090">
    <property type="entry name" value="PGBD-like"/>
    <property type="match status" value="1"/>
</dbReference>
<dbReference type="Proteomes" id="UP000531216">
    <property type="component" value="Unassembled WGS sequence"/>
</dbReference>
<keyword evidence="4 7" id="KW-0378">Hydrolase</keyword>
<name>A0A7W6BV71_9HYPH</name>
<evidence type="ECO:0000313" key="7">
    <source>
        <dbReference type="EMBL" id="MBB3934346.1"/>
    </source>
</evidence>
<dbReference type="EC" id="3.5.1.28" evidence="3"/>
<keyword evidence="8" id="KW-1185">Reference proteome</keyword>
<feature type="domain" description="N-acetylmuramoyl-L-alanine amidase" evidence="6">
    <location>
        <begin position="13"/>
        <end position="150"/>
    </location>
</feature>
<dbReference type="CDD" id="cd06583">
    <property type="entry name" value="PGRP"/>
    <property type="match status" value="1"/>
</dbReference>
<evidence type="ECO:0000256" key="4">
    <source>
        <dbReference type="ARBA" id="ARBA00022801"/>
    </source>
</evidence>
<dbReference type="GO" id="GO:0009254">
    <property type="term" value="P:peptidoglycan turnover"/>
    <property type="evidence" value="ECO:0007669"/>
    <property type="project" value="TreeGrafter"/>
</dbReference>
<comment type="similarity">
    <text evidence="2">Belongs to the N-acetylmuramoyl-L-alanine amidase 2 family.</text>
</comment>
<dbReference type="InterPro" id="IPR036505">
    <property type="entry name" value="Amidase/PGRP_sf"/>
</dbReference>
<evidence type="ECO:0000259" key="6">
    <source>
        <dbReference type="SMART" id="SM00644"/>
    </source>
</evidence>
<dbReference type="EMBL" id="JACIDO010000001">
    <property type="protein sequence ID" value="MBB3934346.1"/>
    <property type="molecule type" value="Genomic_DNA"/>
</dbReference>
<dbReference type="Pfam" id="PF01471">
    <property type="entry name" value="PG_binding_1"/>
    <property type="match status" value="1"/>
</dbReference>
<dbReference type="SUPFAM" id="SSF55846">
    <property type="entry name" value="N-acetylmuramoyl-L-alanine amidase-like"/>
    <property type="match status" value="1"/>
</dbReference>
<reference evidence="7 8" key="1">
    <citation type="submission" date="2020-08" db="EMBL/GenBank/DDBJ databases">
        <title>Genomic Encyclopedia of Type Strains, Phase IV (KMG-IV): sequencing the most valuable type-strain genomes for metagenomic binning, comparative biology and taxonomic classification.</title>
        <authorList>
            <person name="Goeker M."/>
        </authorList>
    </citation>
    <scope>NUCLEOTIDE SEQUENCE [LARGE SCALE GENOMIC DNA]</scope>
    <source>
        <strain evidence="7 8">DSM 25024</strain>
    </source>
</reference>